<name>A0A0E9UFS5_ANGAN</name>
<organism evidence="1">
    <name type="scientific">Anguilla anguilla</name>
    <name type="common">European freshwater eel</name>
    <name type="synonym">Muraena anguilla</name>
    <dbReference type="NCBI Taxonomy" id="7936"/>
    <lineage>
        <taxon>Eukaryota</taxon>
        <taxon>Metazoa</taxon>
        <taxon>Chordata</taxon>
        <taxon>Craniata</taxon>
        <taxon>Vertebrata</taxon>
        <taxon>Euteleostomi</taxon>
        <taxon>Actinopterygii</taxon>
        <taxon>Neopterygii</taxon>
        <taxon>Teleostei</taxon>
        <taxon>Anguilliformes</taxon>
        <taxon>Anguillidae</taxon>
        <taxon>Anguilla</taxon>
    </lineage>
</organism>
<evidence type="ECO:0000313" key="1">
    <source>
        <dbReference type="EMBL" id="JAH64567.1"/>
    </source>
</evidence>
<protein>
    <submittedName>
        <fullName evidence="1">Uncharacterized protein</fullName>
    </submittedName>
</protein>
<accession>A0A0E9UFS5</accession>
<proteinExistence type="predicted"/>
<dbReference type="AlphaFoldDB" id="A0A0E9UFS5"/>
<dbReference type="EMBL" id="GBXM01044010">
    <property type="protein sequence ID" value="JAH64567.1"/>
    <property type="molecule type" value="Transcribed_RNA"/>
</dbReference>
<reference evidence="1" key="1">
    <citation type="submission" date="2014-11" db="EMBL/GenBank/DDBJ databases">
        <authorList>
            <person name="Amaro Gonzalez C."/>
        </authorList>
    </citation>
    <scope>NUCLEOTIDE SEQUENCE</scope>
</reference>
<sequence length="19" mass="1968">MQATCESAASCAAVLKVVW</sequence>
<reference evidence="1" key="2">
    <citation type="journal article" date="2015" name="Fish Shellfish Immunol.">
        <title>Early steps in the European eel (Anguilla anguilla)-Vibrio vulnificus interaction in the gills: Role of the RtxA13 toxin.</title>
        <authorList>
            <person name="Callol A."/>
            <person name="Pajuelo D."/>
            <person name="Ebbesson L."/>
            <person name="Teles M."/>
            <person name="MacKenzie S."/>
            <person name="Amaro C."/>
        </authorList>
    </citation>
    <scope>NUCLEOTIDE SEQUENCE</scope>
</reference>